<dbReference type="Proteomes" id="UP000299102">
    <property type="component" value="Unassembled WGS sequence"/>
</dbReference>
<comment type="caution">
    <text evidence="2">The sequence shown here is derived from an EMBL/GenBank/DDBJ whole genome shotgun (WGS) entry which is preliminary data.</text>
</comment>
<accession>A0A4C1YBR2</accession>
<sequence>MGNRQGANRQAREQSHLNVSDFRRPLRPRHRRGASPPFDPRRKDCVHNRRISYVGYVHNVCLHLRRHSWIFLDVRVRPQDDSWRSFSLLINSEECSETFVRRLLDAV</sequence>
<organism evidence="2 3">
    <name type="scientific">Eumeta variegata</name>
    <name type="common">Bagworm moth</name>
    <name type="synonym">Eumeta japonica</name>
    <dbReference type="NCBI Taxonomy" id="151549"/>
    <lineage>
        <taxon>Eukaryota</taxon>
        <taxon>Metazoa</taxon>
        <taxon>Ecdysozoa</taxon>
        <taxon>Arthropoda</taxon>
        <taxon>Hexapoda</taxon>
        <taxon>Insecta</taxon>
        <taxon>Pterygota</taxon>
        <taxon>Neoptera</taxon>
        <taxon>Endopterygota</taxon>
        <taxon>Lepidoptera</taxon>
        <taxon>Glossata</taxon>
        <taxon>Ditrysia</taxon>
        <taxon>Tineoidea</taxon>
        <taxon>Psychidae</taxon>
        <taxon>Oiketicinae</taxon>
        <taxon>Eumeta</taxon>
    </lineage>
</organism>
<evidence type="ECO:0000256" key="1">
    <source>
        <dbReference type="SAM" id="MobiDB-lite"/>
    </source>
</evidence>
<evidence type="ECO:0000313" key="3">
    <source>
        <dbReference type="Proteomes" id="UP000299102"/>
    </source>
</evidence>
<name>A0A4C1YBR2_EUMVA</name>
<gene>
    <name evidence="2" type="ORF">EVAR_49654_1</name>
</gene>
<dbReference type="AlphaFoldDB" id="A0A4C1YBR2"/>
<proteinExistence type="predicted"/>
<reference evidence="2 3" key="1">
    <citation type="journal article" date="2019" name="Commun. Biol.">
        <title>The bagworm genome reveals a unique fibroin gene that provides high tensile strength.</title>
        <authorList>
            <person name="Kono N."/>
            <person name="Nakamura H."/>
            <person name="Ohtoshi R."/>
            <person name="Tomita M."/>
            <person name="Numata K."/>
            <person name="Arakawa K."/>
        </authorList>
    </citation>
    <scope>NUCLEOTIDE SEQUENCE [LARGE SCALE GENOMIC DNA]</scope>
</reference>
<keyword evidence="3" id="KW-1185">Reference proteome</keyword>
<evidence type="ECO:0000313" key="2">
    <source>
        <dbReference type="EMBL" id="GBP72089.1"/>
    </source>
</evidence>
<dbReference type="EMBL" id="BGZK01001132">
    <property type="protein sequence ID" value="GBP72089.1"/>
    <property type="molecule type" value="Genomic_DNA"/>
</dbReference>
<protein>
    <submittedName>
        <fullName evidence="2">Uncharacterized protein</fullName>
    </submittedName>
</protein>
<feature type="region of interest" description="Disordered" evidence="1">
    <location>
        <begin position="1"/>
        <end position="43"/>
    </location>
</feature>